<dbReference type="PATRIC" id="fig|1096930.3.peg.4291"/>
<feature type="domain" description="Prepilin type IV endopeptidase peptidase" evidence="7">
    <location>
        <begin position="11"/>
        <end position="112"/>
    </location>
</feature>
<comment type="caution">
    <text evidence="8">The sequence shown here is derived from an EMBL/GenBank/DDBJ whole genome shotgun (WGS) entry which is preliminary data.</text>
</comment>
<evidence type="ECO:0000256" key="3">
    <source>
        <dbReference type="ARBA" id="ARBA00022692"/>
    </source>
</evidence>
<protein>
    <recommendedName>
        <fullName evidence="7">Prepilin type IV endopeptidase peptidase domain-containing protein</fullName>
    </recommendedName>
</protein>
<name>T0I8F9_9SPHN</name>
<feature type="transmembrane region" description="Helical" evidence="6">
    <location>
        <begin position="29"/>
        <end position="51"/>
    </location>
</feature>
<evidence type="ECO:0000256" key="6">
    <source>
        <dbReference type="SAM" id="Phobius"/>
    </source>
</evidence>
<evidence type="ECO:0000256" key="5">
    <source>
        <dbReference type="ARBA" id="ARBA00023136"/>
    </source>
</evidence>
<dbReference type="PANTHER" id="PTHR36506:SF1">
    <property type="entry name" value="PREFLAGELLIN PEPTIDASE"/>
    <property type="match status" value="1"/>
</dbReference>
<dbReference type="GO" id="GO:0004190">
    <property type="term" value="F:aspartic-type endopeptidase activity"/>
    <property type="evidence" value="ECO:0007669"/>
    <property type="project" value="InterPro"/>
</dbReference>
<feature type="transmembrane region" description="Helical" evidence="6">
    <location>
        <begin position="58"/>
        <end position="77"/>
    </location>
</feature>
<keyword evidence="4 6" id="KW-1133">Transmembrane helix</keyword>
<keyword evidence="2" id="KW-1003">Cell membrane</keyword>
<evidence type="ECO:0000256" key="4">
    <source>
        <dbReference type="ARBA" id="ARBA00022989"/>
    </source>
</evidence>
<feature type="transmembrane region" description="Helical" evidence="6">
    <location>
        <begin position="97"/>
        <end position="116"/>
    </location>
</feature>
<feature type="transmembrane region" description="Helical" evidence="6">
    <location>
        <begin position="137"/>
        <end position="154"/>
    </location>
</feature>
<dbReference type="Proteomes" id="UP000015527">
    <property type="component" value="Unassembled WGS sequence"/>
</dbReference>
<dbReference type="InterPro" id="IPR000045">
    <property type="entry name" value="Prepilin_IV_endopep_pep"/>
</dbReference>
<dbReference type="PANTHER" id="PTHR36506">
    <property type="entry name" value="PREFLAGELLIN PEPTIDASE"/>
    <property type="match status" value="1"/>
</dbReference>
<dbReference type="Pfam" id="PF01478">
    <property type="entry name" value="Peptidase_A24"/>
    <property type="match status" value="1"/>
</dbReference>
<keyword evidence="5 6" id="KW-0472">Membrane</keyword>
<sequence>MAVTFWAGLALLLPACLHAAWSDLFRRLIPNLLCLATGLAGLACAGVLGGIDALTSHAAHVLIALAGGMLLFRLGMVGGGDAKFYAGCAGWFALPQGPGLLVYVGLAGFVLFLGWFTIRRIQRRPIRAASDRPFERLPYGLAIAGGTLLLAFDLI</sequence>
<evidence type="ECO:0000259" key="7">
    <source>
        <dbReference type="Pfam" id="PF01478"/>
    </source>
</evidence>
<keyword evidence="9" id="KW-1185">Reference proteome</keyword>
<dbReference type="OrthoDB" id="5329005at2"/>
<keyword evidence="3 6" id="KW-0812">Transmembrane</keyword>
<reference evidence="8 9" key="1">
    <citation type="journal article" date="2013" name="Genome Announc.">
        <title>Genome Sequence of Novosphingobium lindaniclasticum LE124T, Isolated from a Hexachlorocyclohexane Dumpsite.</title>
        <authorList>
            <person name="Saxena A."/>
            <person name="Nayyar N."/>
            <person name="Sangwan N."/>
            <person name="Kumari R."/>
            <person name="Khurana J.P."/>
            <person name="Lal R."/>
        </authorList>
    </citation>
    <scope>NUCLEOTIDE SEQUENCE [LARGE SCALE GENOMIC DNA]</scope>
    <source>
        <strain evidence="8 9">LE124</strain>
    </source>
</reference>
<accession>T0I8F9</accession>
<evidence type="ECO:0000313" key="9">
    <source>
        <dbReference type="Proteomes" id="UP000015527"/>
    </source>
</evidence>
<dbReference type="GO" id="GO:0005886">
    <property type="term" value="C:plasma membrane"/>
    <property type="evidence" value="ECO:0007669"/>
    <property type="project" value="UniProtKB-SubCell"/>
</dbReference>
<evidence type="ECO:0000256" key="1">
    <source>
        <dbReference type="ARBA" id="ARBA00004651"/>
    </source>
</evidence>
<gene>
    <name evidence="8" type="ORF">L284_21835</name>
</gene>
<proteinExistence type="predicted"/>
<evidence type="ECO:0000256" key="2">
    <source>
        <dbReference type="ARBA" id="ARBA00022475"/>
    </source>
</evidence>
<comment type="subcellular location">
    <subcellularLocation>
        <location evidence="1">Cell membrane</location>
        <topology evidence="1">Multi-pass membrane protein</topology>
    </subcellularLocation>
</comment>
<dbReference type="EMBL" id="ATHL01000151">
    <property type="protein sequence ID" value="EQB07965.1"/>
    <property type="molecule type" value="Genomic_DNA"/>
</dbReference>
<dbReference type="AlphaFoldDB" id="T0I8F9"/>
<evidence type="ECO:0000313" key="8">
    <source>
        <dbReference type="EMBL" id="EQB07965.1"/>
    </source>
</evidence>
<dbReference type="Gene3D" id="1.20.120.1220">
    <property type="match status" value="1"/>
</dbReference>
<organism evidence="8 9">
    <name type="scientific">Novosphingobium lindaniclasticum LE124</name>
    <dbReference type="NCBI Taxonomy" id="1096930"/>
    <lineage>
        <taxon>Bacteria</taxon>
        <taxon>Pseudomonadati</taxon>
        <taxon>Pseudomonadota</taxon>
        <taxon>Alphaproteobacteria</taxon>
        <taxon>Sphingomonadales</taxon>
        <taxon>Sphingomonadaceae</taxon>
        <taxon>Novosphingobium</taxon>
    </lineage>
</organism>
<dbReference type="eggNOG" id="COG4960">
    <property type="taxonomic scope" value="Bacteria"/>
</dbReference>
<dbReference type="InterPro" id="IPR052218">
    <property type="entry name" value="Preflagellin_Peptidase"/>
</dbReference>
<dbReference type="RefSeq" id="WP_021236032.1">
    <property type="nucleotide sequence ID" value="NZ_ATHL01000151.1"/>
</dbReference>